<dbReference type="STRING" id="314285.KT71_15966"/>
<evidence type="ECO:0000256" key="3">
    <source>
        <dbReference type="ARBA" id="ARBA00023125"/>
    </source>
</evidence>
<gene>
    <name evidence="6" type="ORF">KT71_15966</name>
</gene>
<evidence type="ECO:0000313" key="6">
    <source>
        <dbReference type="EMBL" id="EAQ99181.2"/>
    </source>
</evidence>
<comment type="caution">
    <text evidence="6">The sequence shown here is derived from an EMBL/GenBank/DDBJ whole genome shotgun (WGS) entry which is preliminary data.</text>
</comment>
<protein>
    <submittedName>
        <fullName evidence="6">Site-specific recombinase XerD</fullName>
    </submittedName>
</protein>
<dbReference type="PROSITE" id="PS51898">
    <property type="entry name" value="TYR_RECOMBINASE"/>
    <property type="match status" value="1"/>
</dbReference>
<keyword evidence="2" id="KW-0229">DNA integration</keyword>
<dbReference type="GO" id="GO:0006310">
    <property type="term" value="P:DNA recombination"/>
    <property type="evidence" value="ECO:0007669"/>
    <property type="project" value="UniProtKB-KW"/>
</dbReference>
<dbReference type="eggNOG" id="COG0582">
    <property type="taxonomic scope" value="Bacteria"/>
</dbReference>
<reference evidence="6 7" key="2">
    <citation type="journal article" date="2009" name="PLoS ONE">
        <title>The photosynthetic apparatus and its regulation in the aerobic gammaproteobacterium Congregibacter litoralis gen. nov., sp. nov.</title>
        <authorList>
            <person name="Spring S."/>
            <person name="Lunsdorf H."/>
            <person name="Fuchs B.M."/>
            <person name="Tindall B.J."/>
        </authorList>
    </citation>
    <scope>NUCLEOTIDE SEQUENCE [LARGE SCALE GENOMIC DNA]</scope>
    <source>
        <strain evidence="6">KT71</strain>
    </source>
</reference>
<dbReference type="CDD" id="cd00397">
    <property type="entry name" value="DNA_BRE_C"/>
    <property type="match status" value="1"/>
</dbReference>
<dbReference type="InterPro" id="IPR050090">
    <property type="entry name" value="Tyrosine_recombinase_XerCD"/>
</dbReference>
<name>A4A3A8_9GAMM</name>
<dbReference type="AlphaFoldDB" id="A4A3A8"/>
<reference evidence="6 7" key="1">
    <citation type="journal article" date="2007" name="Proc. Natl. Acad. Sci. U.S.A.">
        <title>Characterization of a marine gammaproteobacterium capable of aerobic anoxygenic photosynthesis.</title>
        <authorList>
            <person name="Fuchs B.M."/>
            <person name="Spring S."/>
            <person name="Teeling H."/>
            <person name="Quast C."/>
            <person name="Wulf J."/>
            <person name="Schattenhofer M."/>
            <person name="Yan S."/>
            <person name="Ferriera S."/>
            <person name="Johnson J."/>
            <person name="Glockner F.O."/>
            <person name="Amann R."/>
        </authorList>
    </citation>
    <scope>NUCLEOTIDE SEQUENCE [LARGE SCALE GENOMIC DNA]</scope>
    <source>
        <strain evidence="6">KT71</strain>
    </source>
</reference>
<dbReference type="PANTHER" id="PTHR30349">
    <property type="entry name" value="PHAGE INTEGRASE-RELATED"/>
    <property type="match status" value="1"/>
</dbReference>
<dbReference type="Gene3D" id="1.10.150.130">
    <property type="match status" value="1"/>
</dbReference>
<evidence type="ECO:0000256" key="2">
    <source>
        <dbReference type="ARBA" id="ARBA00022908"/>
    </source>
</evidence>
<dbReference type="EMBL" id="AAOA02000001">
    <property type="protein sequence ID" value="EAQ99181.2"/>
    <property type="molecule type" value="Genomic_DNA"/>
</dbReference>
<dbReference type="InterPro" id="IPR002104">
    <property type="entry name" value="Integrase_catalytic"/>
</dbReference>
<accession>A4A3A8</accession>
<evidence type="ECO:0000256" key="1">
    <source>
        <dbReference type="ARBA" id="ARBA00008857"/>
    </source>
</evidence>
<dbReference type="GO" id="GO:0015074">
    <property type="term" value="P:DNA integration"/>
    <property type="evidence" value="ECO:0007669"/>
    <property type="project" value="UniProtKB-KW"/>
</dbReference>
<evidence type="ECO:0000259" key="5">
    <source>
        <dbReference type="PROSITE" id="PS51898"/>
    </source>
</evidence>
<dbReference type="Proteomes" id="UP000019205">
    <property type="component" value="Chromosome"/>
</dbReference>
<comment type="similarity">
    <text evidence="1">Belongs to the 'phage' integrase family.</text>
</comment>
<proteinExistence type="inferred from homology"/>
<evidence type="ECO:0000256" key="4">
    <source>
        <dbReference type="ARBA" id="ARBA00023172"/>
    </source>
</evidence>
<evidence type="ECO:0000313" key="7">
    <source>
        <dbReference type="Proteomes" id="UP000019205"/>
    </source>
</evidence>
<dbReference type="Pfam" id="PF00589">
    <property type="entry name" value="Phage_integrase"/>
    <property type="match status" value="1"/>
</dbReference>
<dbReference type="GO" id="GO:0003677">
    <property type="term" value="F:DNA binding"/>
    <property type="evidence" value="ECO:0007669"/>
    <property type="project" value="UniProtKB-KW"/>
</dbReference>
<dbReference type="PANTHER" id="PTHR30349:SF64">
    <property type="entry name" value="PROPHAGE INTEGRASE INTD-RELATED"/>
    <property type="match status" value="1"/>
</dbReference>
<organism evidence="6 7">
    <name type="scientific">Congregibacter litoralis KT71</name>
    <dbReference type="NCBI Taxonomy" id="314285"/>
    <lineage>
        <taxon>Bacteria</taxon>
        <taxon>Pseudomonadati</taxon>
        <taxon>Pseudomonadota</taxon>
        <taxon>Gammaproteobacteria</taxon>
        <taxon>Cellvibrionales</taxon>
        <taxon>Halieaceae</taxon>
        <taxon>Congregibacter</taxon>
    </lineage>
</organism>
<keyword evidence="7" id="KW-1185">Reference proteome</keyword>
<dbReference type="Gene3D" id="1.10.443.10">
    <property type="entry name" value="Intergrase catalytic core"/>
    <property type="match status" value="1"/>
</dbReference>
<sequence>MFFDCDGVPLLLPLIYSLHLDTFGSVIVVQDIKVDGKRGSLWKPEPVSRDTAQSYQNHLFRFLRYVENNHLSGEQGFPCVHNAHEIQASKVREYVNRVLPGELASSSLHAHAAALKAYFTFIDRVGIRESFAIEVERRARQAAASNEDSQHYLQYVARDHRTILLQKCSSLRDVLILRMGFEVGLRARENCGLFLEGSKRSRKDSLLRVFSELDDSNFSGVNQFEYLLRAKTKGGKSRLIYFSRSLVTAMRAYYLGERQTVAKNSNVYPEPDEFFLNNDSRFAGHPISDRLASDRFSTYKKLVPHLDPLLGYHDLRHTFATELYHQSLLDRHGNETRSQSAALLIVAQRLGHALGRDGRPGEVTTRYIRLKDAMLAIEDID</sequence>
<keyword evidence="4" id="KW-0233">DNA recombination</keyword>
<keyword evidence="3" id="KW-0238">DNA-binding</keyword>
<dbReference type="InterPro" id="IPR011010">
    <property type="entry name" value="DNA_brk_join_enz"/>
</dbReference>
<dbReference type="HOGENOM" id="CLU_725044_0_0_6"/>
<dbReference type="SUPFAM" id="SSF56349">
    <property type="entry name" value="DNA breaking-rejoining enzymes"/>
    <property type="match status" value="1"/>
</dbReference>
<dbReference type="InterPro" id="IPR010998">
    <property type="entry name" value="Integrase_recombinase_N"/>
</dbReference>
<dbReference type="InterPro" id="IPR013762">
    <property type="entry name" value="Integrase-like_cat_sf"/>
</dbReference>
<feature type="domain" description="Tyr recombinase" evidence="5">
    <location>
        <begin position="151"/>
        <end position="380"/>
    </location>
</feature>